<dbReference type="InterPro" id="IPR017896">
    <property type="entry name" value="4Fe4S_Fe-S-bd"/>
</dbReference>
<evidence type="ECO:0000256" key="6">
    <source>
        <dbReference type="ARBA" id="ARBA00022967"/>
    </source>
</evidence>
<dbReference type="GO" id="GO:0051539">
    <property type="term" value="F:4 iron, 4 sulfur cluster binding"/>
    <property type="evidence" value="ECO:0007669"/>
    <property type="project" value="UniProtKB-KW"/>
</dbReference>
<evidence type="ECO:0000256" key="3">
    <source>
        <dbReference type="ARBA" id="ARBA00022719"/>
    </source>
</evidence>
<feature type="compositionally biased region" description="Basic and acidic residues" evidence="12">
    <location>
        <begin position="209"/>
        <end position="248"/>
    </location>
</feature>
<dbReference type="Proteomes" id="UP000306007">
    <property type="component" value="Chromosome"/>
</dbReference>
<organism evidence="14 15">
    <name type="scientific">Thermococcus indicus</name>
    <dbReference type="NCBI Taxonomy" id="2586643"/>
    <lineage>
        <taxon>Archaea</taxon>
        <taxon>Methanobacteriati</taxon>
        <taxon>Methanobacteriota</taxon>
        <taxon>Thermococci</taxon>
        <taxon>Thermococcales</taxon>
        <taxon>Thermococcaceae</taxon>
        <taxon>Thermococcus</taxon>
    </lineage>
</organism>
<dbReference type="GO" id="GO:0046872">
    <property type="term" value="F:metal ion binding"/>
    <property type="evidence" value="ECO:0007669"/>
    <property type="project" value="UniProtKB-KW"/>
</dbReference>
<proteinExistence type="predicted"/>
<keyword evidence="10" id="KW-0830">Ubiquinone</keyword>
<keyword evidence="7" id="KW-0408">Iron</keyword>
<evidence type="ECO:0000256" key="12">
    <source>
        <dbReference type="SAM" id="MobiDB-lite"/>
    </source>
</evidence>
<name>A0A4Y5SPT5_9EURY</name>
<sequence length="248" mass="28617">MESVEKPKVRVVGEEKVKLKKSFVKPWMGIKYLFKKPVTIKIPFEKIEPAPKYRGFHTLNWKTCVGCNFCGQICPARAIEMTWIEVDGKMEKRPHPKVDYGRCTFCQFCVDVCPTGALDFTENYYLTTGGLEEDLELYDWVPIDPKKVKELNEKFRDYRFPVERIEKKEDGTHIYHLRDGSTIEFKILGYGLRPPKKPTPAKPPAKPAKAPEKKEAAKPAEKKEEKPAEKAPEKTEEKAQAKPDEKKE</sequence>
<keyword evidence="1" id="KW-1003">Cell membrane</keyword>
<dbReference type="InterPro" id="IPR017900">
    <property type="entry name" value="4Fe4S_Fe_S_CS"/>
</dbReference>
<keyword evidence="2" id="KW-0004">4Fe-4S</keyword>
<keyword evidence="9" id="KW-0520">NAD</keyword>
<evidence type="ECO:0000256" key="2">
    <source>
        <dbReference type="ARBA" id="ARBA00022485"/>
    </source>
</evidence>
<evidence type="ECO:0000259" key="13">
    <source>
        <dbReference type="PROSITE" id="PS51379"/>
    </source>
</evidence>
<dbReference type="AlphaFoldDB" id="A0A4Y5SPT5"/>
<accession>A0A4Y5SPT5</accession>
<protein>
    <submittedName>
        <fullName evidence="14">NADH-quinone oxidoreductase subunit NuoI</fullName>
        <ecNumber evidence="14">1.6.5.11</ecNumber>
    </submittedName>
</protein>
<feature type="region of interest" description="Disordered" evidence="12">
    <location>
        <begin position="192"/>
        <end position="248"/>
    </location>
</feature>
<dbReference type="RefSeq" id="WP_139681679.1">
    <property type="nucleotide sequence ID" value="NZ_CP040846.1"/>
</dbReference>
<evidence type="ECO:0000256" key="9">
    <source>
        <dbReference type="ARBA" id="ARBA00023027"/>
    </source>
</evidence>
<dbReference type="PANTHER" id="PTHR10849:SF24">
    <property type="entry name" value="NADH-QUINONE OXIDOREDUCTASE SUBUNIT I 2"/>
    <property type="match status" value="1"/>
</dbReference>
<dbReference type="KEGG" id="tic:FH039_05630"/>
<keyword evidence="11" id="KW-0472">Membrane</keyword>
<dbReference type="FunFam" id="3.30.70.3270:FF:000014">
    <property type="entry name" value="NADH dehydrogenase subunit I (NuoI)"/>
    <property type="match status" value="1"/>
</dbReference>
<keyword evidence="4" id="KW-0479">Metal-binding</keyword>
<keyword evidence="3" id="KW-0874">Quinone</keyword>
<feature type="compositionally biased region" description="Pro residues" evidence="12">
    <location>
        <begin position="197"/>
        <end position="206"/>
    </location>
</feature>
<dbReference type="GO" id="GO:0016020">
    <property type="term" value="C:membrane"/>
    <property type="evidence" value="ECO:0007669"/>
    <property type="project" value="InterPro"/>
</dbReference>
<keyword evidence="6" id="KW-1278">Translocase</keyword>
<keyword evidence="15" id="KW-1185">Reference proteome</keyword>
<feature type="domain" description="4Fe-4S ferredoxin-type" evidence="13">
    <location>
        <begin position="94"/>
        <end position="123"/>
    </location>
</feature>
<dbReference type="GeneID" id="40474644"/>
<dbReference type="InterPro" id="IPR010226">
    <property type="entry name" value="NADH_quinone_OxRdtase_chainI"/>
</dbReference>
<dbReference type="OrthoDB" id="23478at2157"/>
<dbReference type="Gene3D" id="3.30.70.3270">
    <property type="match status" value="1"/>
</dbReference>
<reference evidence="14 15" key="1">
    <citation type="submission" date="2019-06" db="EMBL/GenBank/DDBJ databases">
        <title>Thermococcus indicus sp. nov., a Fe(III)-reducing hyperthermophilic archaeon isolated from the Onnuri vent field of the Central Indian Ocean ridge.</title>
        <authorList>
            <person name="Lim J.K."/>
            <person name="Kim Y.J."/>
            <person name="Kwon K.K."/>
        </authorList>
    </citation>
    <scope>NUCLEOTIDE SEQUENCE [LARGE SCALE GENOMIC DNA]</scope>
    <source>
        <strain evidence="14 15">IOH1</strain>
    </source>
</reference>
<evidence type="ECO:0000256" key="1">
    <source>
        <dbReference type="ARBA" id="ARBA00022475"/>
    </source>
</evidence>
<evidence type="ECO:0000256" key="5">
    <source>
        <dbReference type="ARBA" id="ARBA00022737"/>
    </source>
</evidence>
<dbReference type="Pfam" id="PF12838">
    <property type="entry name" value="Fer4_7"/>
    <property type="match status" value="1"/>
</dbReference>
<dbReference type="GO" id="GO:0048038">
    <property type="term" value="F:quinone binding"/>
    <property type="evidence" value="ECO:0007669"/>
    <property type="project" value="UniProtKB-KW"/>
</dbReference>
<dbReference type="SUPFAM" id="SSF54862">
    <property type="entry name" value="4Fe-4S ferredoxins"/>
    <property type="match status" value="1"/>
</dbReference>
<evidence type="ECO:0000256" key="7">
    <source>
        <dbReference type="ARBA" id="ARBA00023004"/>
    </source>
</evidence>
<gene>
    <name evidence="14" type="primary">nuoI</name>
    <name evidence="14" type="ORF">FH039_05630</name>
</gene>
<dbReference type="NCBIfam" id="NF004543">
    <property type="entry name" value="PRK05888.2-5"/>
    <property type="match status" value="1"/>
</dbReference>
<keyword evidence="14" id="KW-0560">Oxidoreductase</keyword>
<dbReference type="EC" id="1.6.5.11" evidence="14"/>
<keyword evidence="5" id="KW-0677">Repeat</keyword>
<evidence type="ECO:0000256" key="11">
    <source>
        <dbReference type="ARBA" id="ARBA00023136"/>
    </source>
</evidence>
<evidence type="ECO:0000313" key="15">
    <source>
        <dbReference type="Proteomes" id="UP000306007"/>
    </source>
</evidence>
<keyword evidence="8" id="KW-0411">Iron-sulfur</keyword>
<feature type="domain" description="4Fe-4S ferredoxin-type" evidence="13">
    <location>
        <begin position="55"/>
        <end position="84"/>
    </location>
</feature>
<dbReference type="PANTHER" id="PTHR10849">
    <property type="entry name" value="NADH DEHYDROGENASE UBIQUINONE IRON-SULFUR PROTEIN 8, MITOCHONDRIAL"/>
    <property type="match status" value="1"/>
</dbReference>
<evidence type="ECO:0000256" key="4">
    <source>
        <dbReference type="ARBA" id="ARBA00022723"/>
    </source>
</evidence>
<evidence type="ECO:0000313" key="14">
    <source>
        <dbReference type="EMBL" id="QDA32364.1"/>
    </source>
</evidence>
<dbReference type="GO" id="GO:0016651">
    <property type="term" value="F:oxidoreductase activity, acting on NAD(P)H"/>
    <property type="evidence" value="ECO:0007669"/>
    <property type="project" value="InterPro"/>
</dbReference>
<dbReference type="PROSITE" id="PS00198">
    <property type="entry name" value="4FE4S_FER_1"/>
    <property type="match status" value="2"/>
</dbReference>
<dbReference type="PROSITE" id="PS51379">
    <property type="entry name" value="4FE4S_FER_2"/>
    <property type="match status" value="2"/>
</dbReference>
<evidence type="ECO:0000256" key="8">
    <source>
        <dbReference type="ARBA" id="ARBA00023014"/>
    </source>
</evidence>
<dbReference type="EMBL" id="CP040846">
    <property type="protein sequence ID" value="QDA32364.1"/>
    <property type="molecule type" value="Genomic_DNA"/>
</dbReference>
<evidence type="ECO:0000256" key="10">
    <source>
        <dbReference type="ARBA" id="ARBA00023075"/>
    </source>
</evidence>